<keyword evidence="3" id="KW-1185">Reference proteome</keyword>
<feature type="non-terminal residue" evidence="2">
    <location>
        <position position="37"/>
    </location>
</feature>
<proteinExistence type="predicted"/>
<dbReference type="Pfam" id="PF11871">
    <property type="entry name" value="DUF3391"/>
    <property type="match status" value="1"/>
</dbReference>
<evidence type="ECO:0000313" key="2">
    <source>
        <dbReference type="EMBL" id="MDQ2070799.1"/>
    </source>
</evidence>
<comment type="caution">
    <text evidence="2">The sequence shown here is derived from an EMBL/GenBank/DDBJ whole genome shotgun (WGS) entry which is preliminary data.</text>
</comment>
<name>A0ABU0WA66_9GAMM</name>
<organism evidence="2 3">
    <name type="scientific">Natronospira bacteriovora</name>
    <dbReference type="NCBI Taxonomy" id="3069753"/>
    <lineage>
        <taxon>Bacteria</taxon>
        <taxon>Pseudomonadati</taxon>
        <taxon>Pseudomonadota</taxon>
        <taxon>Gammaproteobacteria</taxon>
        <taxon>Natronospirales</taxon>
        <taxon>Natronospiraceae</taxon>
        <taxon>Natronospira</taxon>
    </lineage>
</organism>
<evidence type="ECO:0000259" key="1">
    <source>
        <dbReference type="Pfam" id="PF11871"/>
    </source>
</evidence>
<accession>A0ABU0WA66</accession>
<protein>
    <submittedName>
        <fullName evidence="2">DUF3391 domain-containing protein</fullName>
    </submittedName>
</protein>
<feature type="domain" description="DUF3391" evidence="1">
    <location>
        <begin position="3"/>
        <end position="37"/>
    </location>
</feature>
<dbReference type="InterPro" id="IPR021812">
    <property type="entry name" value="DUF3391"/>
</dbReference>
<reference evidence="2 3" key="1">
    <citation type="submission" date="2023-08" db="EMBL/GenBank/DDBJ databases">
        <title>Whole-genome sequencing of halo(alkali)philic microorganisms from hypersaline lakes.</title>
        <authorList>
            <person name="Sorokin D.Y."/>
            <person name="Abbas B."/>
            <person name="Merkel A.Y."/>
        </authorList>
    </citation>
    <scope>NUCLEOTIDE SEQUENCE [LARGE SCALE GENOMIC DNA]</scope>
    <source>
        <strain evidence="2 3">AB-CW4</strain>
    </source>
</reference>
<gene>
    <name evidence="2" type="ORF">RBH19_13055</name>
</gene>
<sequence length="37" mass="4412">MALKKIDIRDLKVGMYVAELDRPWIDSPFLFQGFRIE</sequence>
<dbReference type="Proteomes" id="UP001239019">
    <property type="component" value="Unassembled WGS sequence"/>
</dbReference>
<evidence type="ECO:0000313" key="3">
    <source>
        <dbReference type="Proteomes" id="UP001239019"/>
    </source>
</evidence>
<dbReference type="EMBL" id="JAVDDT010000011">
    <property type="protein sequence ID" value="MDQ2070799.1"/>
    <property type="molecule type" value="Genomic_DNA"/>
</dbReference>
<dbReference type="RefSeq" id="WP_306729341.1">
    <property type="nucleotide sequence ID" value="NZ_JAVDDT010000011.1"/>
</dbReference>